<dbReference type="STRING" id="1396821.SAMN05444515_11566"/>
<dbReference type="PANTHER" id="PTHR30302:SF1">
    <property type="entry name" value="HYDROGENASE 2 MATURATION PROTEASE"/>
    <property type="match status" value="1"/>
</dbReference>
<dbReference type="Proteomes" id="UP000199256">
    <property type="component" value="Unassembled WGS sequence"/>
</dbReference>
<dbReference type="RefSeq" id="WP_090254867.1">
    <property type="nucleotide sequence ID" value="NZ_FOAA01000015.1"/>
</dbReference>
<dbReference type="OrthoDB" id="9808862at2"/>
<dbReference type="InterPro" id="IPR023430">
    <property type="entry name" value="Pept_HybD-like_dom_sf"/>
</dbReference>
<evidence type="ECO:0000256" key="1">
    <source>
        <dbReference type="ARBA" id="ARBA00006814"/>
    </source>
</evidence>
<dbReference type="PRINTS" id="PR00446">
    <property type="entry name" value="HYDRGNUPTAKE"/>
</dbReference>
<dbReference type="GO" id="GO:0004190">
    <property type="term" value="F:aspartic-type endopeptidase activity"/>
    <property type="evidence" value="ECO:0007669"/>
    <property type="project" value="UniProtKB-KW"/>
</dbReference>
<protein>
    <submittedName>
        <fullName evidence="5">Hydrogenase maturation protease</fullName>
    </submittedName>
</protein>
<accession>A0A1H7PYN4</accession>
<dbReference type="Gene3D" id="3.40.50.1450">
    <property type="entry name" value="HybD-like"/>
    <property type="match status" value="1"/>
</dbReference>
<evidence type="ECO:0000313" key="6">
    <source>
        <dbReference type="Proteomes" id="UP000199256"/>
    </source>
</evidence>
<dbReference type="GO" id="GO:0016485">
    <property type="term" value="P:protein processing"/>
    <property type="evidence" value="ECO:0007669"/>
    <property type="project" value="TreeGrafter"/>
</dbReference>
<gene>
    <name evidence="5" type="ORF">SAMN05444515_11566</name>
</gene>
<dbReference type="PANTHER" id="PTHR30302">
    <property type="entry name" value="HYDROGENASE 1 MATURATION PROTEASE"/>
    <property type="match status" value="1"/>
</dbReference>
<dbReference type="Pfam" id="PF01750">
    <property type="entry name" value="HycI"/>
    <property type="match status" value="1"/>
</dbReference>
<keyword evidence="4" id="KW-0378">Hydrolase</keyword>
<dbReference type="EMBL" id="FOAA01000015">
    <property type="protein sequence ID" value="SEL40823.1"/>
    <property type="molecule type" value="Genomic_DNA"/>
</dbReference>
<name>A0A1H7PYN4_9GAMM</name>
<evidence type="ECO:0000256" key="3">
    <source>
        <dbReference type="ARBA" id="ARBA00022750"/>
    </source>
</evidence>
<keyword evidence="6" id="KW-1185">Reference proteome</keyword>
<dbReference type="CDD" id="cd00518">
    <property type="entry name" value="H2MP"/>
    <property type="match status" value="1"/>
</dbReference>
<reference evidence="6" key="1">
    <citation type="submission" date="2016-10" db="EMBL/GenBank/DDBJ databases">
        <authorList>
            <person name="Varghese N."/>
            <person name="Submissions S."/>
        </authorList>
    </citation>
    <scope>NUCLEOTIDE SEQUENCE [LARGE SCALE GENOMIC DNA]</scope>
    <source>
        <strain evidence="6">DSM 241</strain>
    </source>
</reference>
<keyword evidence="3" id="KW-0064">Aspartyl protease</keyword>
<dbReference type="SUPFAM" id="SSF53163">
    <property type="entry name" value="HybD-like"/>
    <property type="match status" value="1"/>
</dbReference>
<dbReference type="GO" id="GO:0008047">
    <property type="term" value="F:enzyme activator activity"/>
    <property type="evidence" value="ECO:0007669"/>
    <property type="project" value="InterPro"/>
</dbReference>
<dbReference type="NCBIfam" id="TIGR00072">
    <property type="entry name" value="hydrog_prot"/>
    <property type="match status" value="1"/>
</dbReference>
<organism evidence="5 6">
    <name type="scientific">Ectothiorhodospira marina</name>
    <dbReference type="NCBI Taxonomy" id="1396821"/>
    <lineage>
        <taxon>Bacteria</taxon>
        <taxon>Pseudomonadati</taxon>
        <taxon>Pseudomonadota</taxon>
        <taxon>Gammaproteobacteria</taxon>
        <taxon>Chromatiales</taxon>
        <taxon>Ectothiorhodospiraceae</taxon>
        <taxon>Ectothiorhodospira</taxon>
    </lineage>
</organism>
<dbReference type="InterPro" id="IPR000671">
    <property type="entry name" value="Peptidase_A31"/>
</dbReference>
<proteinExistence type="inferred from homology"/>
<evidence type="ECO:0000256" key="4">
    <source>
        <dbReference type="ARBA" id="ARBA00022801"/>
    </source>
</evidence>
<dbReference type="AlphaFoldDB" id="A0A1H7PYN4"/>
<sequence>MGVLVIGIGSPFGEDTLGWEAVEALPPVSGVSTLTLDRPGAGLIEAMKEQHTVILVDAMDAGGPPGTVHVLSMDDLIHPDTTVSSHSLGVVGALALGKAMGVLPPTVHIIGIQMGSTPMPDEIRKSALAQIHQQIRDWIE</sequence>
<evidence type="ECO:0000256" key="2">
    <source>
        <dbReference type="ARBA" id="ARBA00022670"/>
    </source>
</evidence>
<evidence type="ECO:0000313" key="5">
    <source>
        <dbReference type="EMBL" id="SEL40823.1"/>
    </source>
</evidence>
<keyword evidence="2 5" id="KW-0645">Protease</keyword>
<comment type="similarity">
    <text evidence="1">Belongs to the peptidase A31 family.</text>
</comment>